<comment type="caution">
    <text evidence="1">The sequence shown here is derived from an EMBL/GenBank/DDBJ whole genome shotgun (WGS) entry which is preliminary data.</text>
</comment>
<name>A0A2P5BXP9_PARAD</name>
<sequence length="157" mass="18124">MYVSHVLFHLLEDKTSSFGVGRSYRNQVIEKKTSSFRIGWFGVISLSRMVELADEKISGGAVNDRIILFKLHSLLTGFKDVRALCDLVMVKLHEINRIEIGPRIREQVKFDGLITRMKVKIKLAKEDAHFAYERILEVSNENFLSNLYSLHRAKDDL</sequence>
<organism evidence="1 2">
    <name type="scientific">Parasponia andersonii</name>
    <name type="common">Sponia andersonii</name>
    <dbReference type="NCBI Taxonomy" id="3476"/>
    <lineage>
        <taxon>Eukaryota</taxon>
        <taxon>Viridiplantae</taxon>
        <taxon>Streptophyta</taxon>
        <taxon>Embryophyta</taxon>
        <taxon>Tracheophyta</taxon>
        <taxon>Spermatophyta</taxon>
        <taxon>Magnoliopsida</taxon>
        <taxon>eudicotyledons</taxon>
        <taxon>Gunneridae</taxon>
        <taxon>Pentapetalae</taxon>
        <taxon>rosids</taxon>
        <taxon>fabids</taxon>
        <taxon>Rosales</taxon>
        <taxon>Cannabaceae</taxon>
        <taxon>Parasponia</taxon>
    </lineage>
</organism>
<keyword evidence="2" id="KW-1185">Reference proteome</keyword>
<evidence type="ECO:0000313" key="1">
    <source>
        <dbReference type="EMBL" id="PON53563.1"/>
    </source>
</evidence>
<dbReference type="AlphaFoldDB" id="A0A2P5BXP9"/>
<dbReference type="Proteomes" id="UP000237105">
    <property type="component" value="Unassembled WGS sequence"/>
</dbReference>
<protein>
    <submittedName>
        <fullName evidence="1">Uncharacterized protein</fullName>
    </submittedName>
</protein>
<reference evidence="2" key="1">
    <citation type="submission" date="2016-06" db="EMBL/GenBank/DDBJ databases">
        <title>Parallel loss of symbiosis genes in relatives of nitrogen-fixing non-legume Parasponia.</title>
        <authorList>
            <person name="Van Velzen R."/>
            <person name="Holmer R."/>
            <person name="Bu F."/>
            <person name="Rutten L."/>
            <person name="Van Zeijl A."/>
            <person name="Liu W."/>
            <person name="Santuari L."/>
            <person name="Cao Q."/>
            <person name="Sharma T."/>
            <person name="Shen D."/>
            <person name="Roswanjaya Y."/>
            <person name="Wardhani T."/>
            <person name="Kalhor M.S."/>
            <person name="Jansen J."/>
            <person name="Van den Hoogen J."/>
            <person name="Gungor B."/>
            <person name="Hartog M."/>
            <person name="Hontelez J."/>
            <person name="Verver J."/>
            <person name="Yang W.-C."/>
            <person name="Schijlen E."/>
            <person name="Repin R."/>
            <person name="Schilthuizen M."/>
            <person name="Schranz E."/>
            <person name="Heidstra R."/>
            <person name="Miyata K."/>
            <person name="Fedorova E."/>
            <person name="Kohlen W."/>
            <person name="Bisseling T."/>
            <person name="Smit S."/>
            <person name="Geurts R."/>
        </authorList>
    </citation>
    <scope>NUCLEOTIDE SEQUENCE [LARGE SCALE GENOMIC DNA]</scope>
    <source>
        <strain evidence="2">cv. WU1-14</strain>
    </source>
</reference>
<dbReference type="OrthoDB" id="10331981at2759"/>
<accession>A0A2P5BXP9</accession>
<evidence type="ECO:0000313" key="2">
    <source>
        <dbReference type="Proteomes" id="UP000237105"/>
    </source>
</evidence>
<proteinExistence type="predicted"/>
<gene>
    <name evidence="1" type="ORF">PanWU01x14_201210</name>
</gene>
<dbReference type="EMBL" id="JXTB01000205">
    <property type="protein sequence ID" value="PON53563.1"/>
    <property type="molecule type" value="Genomic_DNA"/>
</dbReference>